<dbReference type="AlphaFoldDB" id="A0A1V8M7P0"/>
<dbReference type="STRING" id="1420851.AU255_06595"/>
<feature type="transmembrane region" description="Helical" evidence="11">
    <location>
        <begin position="146"/>
        <end position="169"/>
    </location>
</feature>
<dbReference type="GO" id="GO:0005886">
    <property type="term" value="C:plasma membrane"/>
    <property type="evidence" value="ECO:0007669"/>
    <property type="project" value="TreeGrafter"/>
</dbReference>
<dbReference type="GO" id="GO:0009675">
    <property type="term" value="F:high-affinity sulfate:proton symporter activity"/>
    <property type="evidence" value="ECO:0007669"/>
    <property type="project" value="TreeGrafter"/>
</dbReference>
<proteinExistence type="predicted"/>
<keyword evidence="13" id="KW-1185">Reference proteome</keyword>
<gene>
    <name evidence="12" type="ORF">AU255_06595</name>
</gene>
<dbReference type="RefSeq" id="WP_332889033.1">
    <property type="nucleotide sequence ID" value="NZ_LPUF01000001.1"/>
</dbReference>
<evidence type="ECO:0000313" key="12">
    <source>
        <dbReference type="EMBL" id="OQK17538.1"/>
    </source>
</evidence>
<evidence type="ECO:0000256" key="6">
    <source>
        <dbReference type="ARBA" id="ARBA00022692"/>
    </source>
</evidence>
<dbReference type="InterPro" id="IPR059112">
    <property type="entry name" value="CysZ/EI24"/>
</dbReference>
<keyword evidence="2" id="KW-0813">Transport</keyword>
<dbReference type="GO" id="GO:0000103">
    <property type="term" value="P:sulfate assimilation"/>
    <property type="evidence" value="ECO:0007669"/>
    <property type="project" value="TreeGrafter"/>
</dbReference>
<dbReference type="GO" id="GO:0019344">
    <property type="term" value="P:cysteine biosynthetic process"/>
    <property type="evidence" value="ECO:0007669"/>
    <property type="project" value="UniProtKB-KW"/>
</dbReference>
<dbReference type="Proteomes" id="UP000191980">
    <property type="component" value="Unassembled WGS sequence"/>
</dbReference>
<evidence type="ECO:0000256" key="7">
    <source>
        <dbReference type="ARBA" id="ARBA00022989"/>
    </source>
</evidence>
<dbReference type="EMBL" id="LPUF01000001">
    <property type="protein sequence ID" value="OQK17538.1"/>
    <property type="molecule type" value="Genomic_DNA"/>
</dbReference>
<evidence type="ECO:0000256" key="5">
    <source>
        <dbReference type="ARBA" id="ARBA00022605"/>
    </source>
</evidence>
<dbReference type="Pfam" id="PF07264">
    <property type="entry name" value="EI24"/>
    <property type="match status" value="1"/>
</dbReference>
<keyword evidence="4" id="KW-0997">Cell inner membrane</keyword>
<keyword evidence="5" id="KW-0028">Amino-acid biosynthesis</keyword>
<comment type="subcellular location">
    <subcellularLocation>
        <location evidence="1">Membrane</location>
        <topology evidence="1">Multi-pass membrane protein</topology>
    </subcellularLocation>
</comment>
<dbReference type="InterPro" id="IPR050480">
    <property type="entry name" value="CysZ-like"/>
</dbReference>
<keyword evidence="9 11" id="KW-0472">Membrane</keyword>
<reference evidence="12 13" key="1">
    <citation type="submission" date="2015-12" db="EMBL/GenBank/DDBJ databases">
        <authorList>
            <person name="Shamseldin A."/>
            <person name="Moawad H."/>
            <person name="Abd El-Rahim W.M."/>
            <person name="Sadowsky M.J."/>
        </authorList>
    </citation>
    <scope>NUCLEOTIDE SEQUENCE [LARGE SCALE GENOMIC DNA]</scope>
    <source>
        <strain evidence="12 13">WF1</strain>
    </source>
</reference>
<keyword evidence="3" id="KW-1003">Cell membrane</keyword>
<evidence type="ECO:0000313" key="13">
    <source>
        <dbReference type="Proteomes" id="UP000191980"/>
    </source>
</evidence>
<accession>A0A1V8M7P0</accession>
<comment type="caution">
    <text evidence="12">The sequence shown here is derived from an EMBL/GenBank/DDBJ whole genome shotgun (WGS) entry which is preliminary data.</text>
</comment>
<keyword evidence="8" id="KW-0764">Sulfate transport</keyword>
<keyword evidence="6 11" id="KW-0812">Transmembrane</keyword>
<feature type="transmembrane region" description="Helical" evidence="11">
    <location>
        <begin position="75"/>
        <end position="101"/>
    </location>
</feature>
<keyword evidence="7 11" id="KW-1133">Transmembrane helix</keyword>
<dbReference type="PANTHER" id="PTHR37468:SF1">
    <property type="entry name" value="SULFATE TRANSPORTER CYSZ"/>
    <property type="match status" value="1"/>
</dbReference>
<evidence type="ECO:0000256" key="2">
    <source>
        <dbReference type="ARBA" id="ARBA00022448"/>
    </source>
</evidence>
<evidence type="ECO:0000256" key="11">
    <source>
        <dbReference type="SAM" id="Phobius"/>
    </source>
</evidence>
<evidence type="ECO:0008006" key="14">
    <source>
        <dbReference type="Google" id="ProtNLM"/>
    </source>
</evidence>
<name>A0A1V8M7P0_9GAMM</name>
<organism evidence="12 13">
    <name type="scientific">Methyloprofundus sedimenti</name>
    <dbReference type="NCBI Taxonomy" id="1420851"/>
    <lineage>
        <taxon>Bacteria</taxon>
        <taxon>Pseudomonadati</taxon>
        <taxon>Pseudomonadota</taxon>
        <taxon>Gammaproteobacteria</taxon>
        <taxon>Methylococcales</taxon>
        <taxon>Methylococcaceae</taxon>
        <taxon>Methyloprofundus</taxon>
    </lineage>
</organism>
<evidence type="ECO:0000256" key="10">
    <source>
        <dbReference type="ARBA" id="ARBA00023192"/>
    </source>
</evidence>
<keyword evidence="10" id="KW-0198">Cysteine biosynthesis</keyword>
<evidence type="ECO:0000256" key="4">
    <source>
        <dbReference type="ARBA" id="ARBA00022519"/>
    </source>
</evidence>
<evidence type="ECO:0000256" key="8">
    <source>
        <dbReference type="ARBA" id="ARBA00023032"/>
    </source>
</evidence>
<sequence>MNIEFNKKTGANPWLAVQSLAKGTSLLWHKRLRKYVLIPIAINLILFSGMLYLGYHYVGVLIAQFIPNWLLWLDWLIYPLFFISFFVAGFFTFTLIANLIASPFYGGLAAKTQHILNDQTGDIQEQAILAVLASELRRIAYLVSRAIPIVIISIIPGVNLIAPVLWGLFGAWGMSMEYFAYPLENEGALFSEQRQLLKTVRIGALSFGGMVLLALMVPVLNIVIPPIAVISATLYRNKLAV</sequence>
<evidence type="ECO:0000256" key="1">
    <source>
        <dbReference type="ARBA" id="ARBA00004141"/>
    </source>
</evidence>
<dbReference type="NCBIfam" id="NF003433">
    <property type="entry name" value="PRK04949.1"/>
    <property type="match status" value="1"/>
</dbReference>
<dbReference type="PANTHER" id="PTHR37468">
    <property type="entry name" value="SULFATE TRANSPORTER CYSZ"/>
    <property type="match status" value="1"/>
</dbReference>
<evidence type="ECO:0000256" key="3">
    <source>
        <dbReference type="ARBA" id="ARBA00022475"/>
    </source>
</evidence>
<protein>
    <recommendedName>
        <fullName evidence="14">Sulfate transporter CysZ</fullName>
    </recommendedName>
</protein>
<feature type="transmembrane region" description="Helical" evidence="11">
    <location>
        <begin position="202"/>
        <end position="235"/>
    </location>
</feature>
<evidence type="ECO:0000256" key="9">
    <source>
        <dbReference type="ARBA" id="ARBA00023136"/>
    </source>
</evidence>
<feature type="transmembrane region" description="Helical" evidence="11">
    <location>
        <begin position="35"/>
        <end position="55"/>
    </location>
</feature>